<dbReference type="SUPFAM" id="SSF57716">
    <property type="entry name" value="Glucocorticoid receptor-like (DNA-binding domain)"/>
    <property type="match status" value="1"/>
</dbReference>
<evidence type="ECO:0000256" key="1">
    <source>
        <dbReference type="ARBA" id="ARBA00022723"/>
    </source>
</evidence>
<reference evidence="7" key="1">
    <citation type="submission" date="2011-02" db="EMBL/GenBank/DDBJ databases">
        <title>The genome of the leaf-cutting ant Acromyrmex echinatior suggests key adaptations to social evolution and fungus farming.</title>
        <authorList>
            <person name="Nygaard S."/>
            <person name="Zhang G."/>
        </authorList>
    </citation>
    <scope>NUCLEOTIDE SEQUENCE</scope>
</reference>
<dbReference type="SMART" id="SM00692">
    <property type="entry name" value="DM3"/>
    <property type="match status" value="1"/>
</dbReference>
<gene>
    <name evidence="7" type="ORF">G5I_01935</name>
</gene>
<dbReference type="InterPro" id="IPR006612">
    <property type="entry name" value="THAP_Znf"/>
</dbReference>
<keyword evidence="4 5" id="KW-0238">DNA-binding</keyword>
<organism evidence="8">
    <name type="scientific">Acromyrmex echinatior</name>
    <name type="common">Panamanian leafcutter ant</name>
    <name type="synonym">Acromyrmex octospinosus echinatior</name>
    <dbReference type="NCBI Taxonomy" id="103372"/>
    <lineage>
        <taxon>Eukaryota</taxon>
        <taxon>Metazoa</taxon>
        <taxon>Ecdysozoa</taxon>
        <taxon>Arthropoda</taxon>
        <taxon>Hexapoda</taxon>
        <taxon>Insecta</taxon>
        <taxon>Pterygota</taxon>
        <taxon>Neoptera</taxon>
        <taxon>Endopterygota</taxon>
        <taxon>Hymenoptera</taxon>
        <taxon>Apocrita</taxon>
        <taxon>Aculeata</taxon>
        <taxon>Formicoidea</taxon>
        <taxon>Formicidae</taxon>
        <taxon>Myrmicinae</taxon>
        <taxon>Acromyrmex</taxon>
    </lineage>
</organism>
<dbReference type="PANTHER" id="PTHR46600:SF11">
    <property type="entry name" value="THAP DOMAIN-CONTAINING PROTEIN 10"/>
    <property type="match status" value="1"/>
</dbReference>
<dbReference type="Proteomes" id="UP000007755">
    <property type="component" value="Unassembled WGS sequence"/>
</dbReference>
<dbReference type="EMBL" id="GL887974">
    <property type="protein sequence ID" value="EGI69351.1"/>
    <property type="molecule type" value="Genomic_DNA"/>
</dbReference>
<evidence type="ECO:0000256" key="5">
    <source>
        <dbReference type="PROSITE-ProRule" id="PRU00309"/>
    </source>
</evidence>
<evidence type="ECO:0000256" key="2">
    <source>
        <dbReference type="ARBA" id="ARBA00022771"/>
    </source>
</evidence>
<evidence type="ECO:0000313" key="7">
    <source>
        <dbReference type="EMBL" id="EGI69351.1"/>
    </source>
</evidence>
<sequence length="111" mass="12889">MKENVNNEELFRNGSVARRATMSGCVADYCTNSVKKGFKMCRFPRDPKRRKIWAENTRRQDWTPSDNSVLCEVYFDAEMWTESKTGKHMLKKDAVPTVFGELQNTQESMPT</sequence>
<dbReference type="InterPro" id="IPR026516">
    <property type="entry name" value="THAP1/10"/>
</dbReference>
<dbReference type="PROSITE" id="PS50950">
    <property type="entry name" value="ZF_THAP"/>
    <property type="match status" value="1"/>
</dbReference>
<evidence type="ECO:0000256" key="3">
    <source>
        <dbReference type="ARBA" id="ARBA00022833"/>
    </source>
</evidence>
<keyword evidence="2 5" id="KW-0863">Zinc-finger</keyword>
<name>F4W8Z2_ACREC</name>
<keyword evidence="3" id="KW-0862">Zinc</keyword>
<protein>
    <submittedName>
        <fullName evidence="7">THAP domain-containing protein 2</fullName>
    </submittedName>
</protein>
<dbReference type="AlphaFoldDB" id="F4W8Z2"/>
<dbReference type="Pfam" id="PF05485">
    <property type="entry name" value="THAP"/>
    <property type="match status" value="1"/>
</dbReference>
<feature type="domain" description="THAP-type" evidence="6">
    <location>
        <begin position="22"/>
        <end position="99"/>
    </location>
</feature>
<dbReference type="GO" id="GO:0008270">
    <property type="term" value="F:zinc ion binding"/>
    <property type="evidence" value="ECO:0007669"/>
    <property type="project" value="UniProtKB-KW"/>
</dbReference>
<dbReference type="PANTHER" id="PTHR46600">
    <property type="entry name" value="THAP DOMAIN-CONTAINING"/>
    <property type="match status" value="1"/>
</dbReference>
<accession>F4W8Z2</accession>
<evidence type="ECO:0000259" key="6">
    <source>
        <dbReference type="PROSITE" id="PS50950"/>
    </source>
</evidence>
<dbReference type="OrthoDB" id="6752799at2759"/>
<keyword evidence="1" id="KW-0479">Metal-binding</keyword>
<keyword evidence="8" id="KW-1185">Reference proteome</keyword>
<dbReference type="GO" id="GO:0043565">
    <property type="term" value="F:sequence-specific DNA binding"/>
    <property type="evidence" value="ECO:0007669"/>
    <property type="project" value="InterPro"/>
</dbReference>
<dbReference type="SMART" id="SM00980">
    <property type="entry name" value="THAP"/>
    <property type="match status" value="1"/>
</dbReference>
<evidence type="ECO:0000313" key="8">
    <source>
        <dbReference type="Proteomes" id="UP000007755"/>
    </source>
</evidence>
<evidence type="ECO:0000256" key="4">
    <source>
        <dbReference type="ARBA" id="ARBA00023125"/>
    </source>
</evidence>
<dbReference type="InParanoid" id="F4W8Z2"/>
<proteinExistence type="predicted"/>